<comment type="caution">
    <text evidence="10">The sequence shown here is derived from an EMBL/GenBank/DDBJ whole genome shotgun (WGS) entry which is preliminary data.</text>
</comment>
<keyword evidence="4 7" id="KW-0238">DNA-binding</keyword>
<gene>
    <name evidence="10" type="ORF">C7K25_10625</name>
</gene>
<dbReference type="Proteomes" id="UP001170379">
    <property type="component" value="Unassembled WGS sequence"/>
</dbReference>
<feature type="domain" description="OmpR/PhoB-type" evidence="9">
    <location>
        <begin position="125"/>
        <end position="223"/>
    </location>
</feature>
<dbReference type="InterPro" id="IPR011006">
    <property type="entry name" value="CheY-like_superfamily"/>
</dbReference>
<accession>A0ABT7C9H5</accession>
<dbReference type="SMART" id="SM00448">
    <property type="entry name" value="REC"/>
    <property type="match status" value="1"/>
</dbReference>
<dbReference type="CDD" id="cd00383">
    <property type="entry name" value="trans_reg_C"/>
    <property type="match status" value="1"/>
</dbReference>
<proteinExistence type="predicted"/>
<dbReference type="Pfam" id="PF00486">
    <property type="entry name" value="Trans_reg_C"/>
    <property type="match status" value="1"/>
</dbReference>
<evidence type="ECO:0000256" key="4">
    <source>
        <dbReference type="ARBA" id="ARBA00023125"/>
    </source>
</evidence>
<sequence length="226" mass="24733">MRVLVAEDDERIRSLLERALRESGYSVDAHEDGESALFAAETETVDLLILDIMLPGAINGVEVCRRVRETNPSVPILLLTALSTPRHRVAGLDSGADDYLTKPFHLPELLARVRALLRRSPLAVTPVLSVAGIELDPATHTVARDGNAIDLTAREFAVLELLMRNPGRIVSATEFIDHAWDANYDGYSNVVASTIRHLRGKLTLPGQPEVIETVRGRGYRLIGGEA</sequence>
<dbReference type="PANTHER" id="PTHR48111:SF1">
    <property type="entry name" value="TWO-COMPONENT RESPONSE REGULATOR ORR33"/>
    <property type="match status" value="1"/>
</dbReference>
<dbReference type="InterPro" id="IPR039420">
    <property type="entry name" value="WalR-like"/>
</dbReference>
<protein>
    <submittedName>
        <fullName evidence="10">DNA-binding response regulator</fullName>
    </submittedName>
</protein>
<reference evidence="10" key="2">
    <citation type="journal article" date="2022" name="Sci. Rep.">
        <title>In silico prediction of the enzymes involved in the degradation of the herbicide molinate by Gulosibacter molinativorax ON4T.</title>
        <authorList>
            <person name="Lopes A.R."/>
            <person name="Bunin E."/>
            <person name="Viana A.T."/>
            <person name="Froufe H."/>
            <person name="Munoz-Merida A."/>
            <person name="Pinho D."/>
            <person name="Figueiredo J."/>
            <person name="Barroso C."/>
            <person name="Vaz-Moreira I."/>
            <person name="Bellanger X."/>
            <person name="Egas C."/>
            <person name="Nunes O.C."/>
        </authorList>
    </citation>
    <scope>NUCLEOTIDE SEQUENCE</scope>
    <source>
        <strain evidence="10">ON4</strain>
    </source>
</reference>
<reference evidence="10" key="1">
    <citation type="submission" date="2018-03" db="EMBL/GenBank/DDBJ databases">
        <authorList>
            <person name="Nunes O.C."/>
            <person name="Lopes A.R."/>
            <person name="Froufe H."/>
            <person name="Munoz-Merida A."/>
            <person name="Barroso C."/>
            <person name="Egas C."/>
        </authorList>
    </citation>
    <scope>NUCLEOTIDE SEQUENCE</scope>
    <source>
        <strain evidence="10">ON4</strain>
    </source>
</reference>
<dbReference type="InterPro" id="IPR001789">
    <property type="entry name" value="Sig_transdc_resp-reg_receiver"/>
</dbReference>
<keyword evidence="1 6" id="KW-0597">Phosphoprotein</keyword>
<keyword evidence="5" id="KW-0804">Transcription</keyword>
<organism evidence="10 11">
    <name type="scientific">Gulosibacter molinativorax</name>
    <dbReference type="NCBI Taxonomy" id="256821"/>
    <lineage>
        <taxon>Bacteria</taxon>
        <taxon>Bacillati</taxon>
        <taxon>Actinomycetota</taxon>
        <taxon>Actinomycetes</taxon>
        <taxon>Micrococcales</taxon>
        <taxon>Microbacteriaceae</taxon>
        <taxon>Gulosibacter</taxon>
    </lineage>
</organism>
<feature type="domain" description="Response regulatory" evidence="8">
    <location>
        <begin position="2"/>
        <end position="117"/>
    </location>
</feature>
<dbReference type="InterPro" id="IPR036388">
    <property type="entry name" value="WH-like_DNA-bd_sf"/>
</dbReference>
<dbReference type="SMART" id="SM00862">
    <property type="entry name" value="Trans_reg_C"/>
    <property type="match status" value="1"/>
</dbReference>
<dbReference type="RefSeq" id="WP_026937153.1">
    <property type="nucleotide sequence ID" value="NZ_PXVD01000016.1"/>
</dbReference>
<evidence type="ECO:0000256" key="7">
    <source>
        <dbReference type="PROSITE-ProRule" id="PRU01091"/>
    </source>
</evidence>
<keyword evidence="2" id="KW-0902">Two-component regulatory system</keyword>
<keyword evidence="11" id="KW-1185">Reference proteome</keyword>
<evidence type="ECO:0000259" key="8">
    <source>
        <dbReference type="PROSITE" id="PS50110"/>
    </source>
</evidence>
<dbReference type="Pfam" id="PF00072">
    <property type="entry name" value="Response_reg"/>
    <property type="match status" value="1"/>
</dbReference>
<feature type="DNA-binding region" description="OmpR/PhoB-type" evidence="7">
    <location>
        <begin position="125"/>
        <end position="223"/>
    </location>
</feature>
<feature type="modified residue" description="4-aspartylphosphate" evidence="6">
    <location>
        <position position="51"/>
    </location>
</feature>
<evidence type="ECO:0000256" key="3">
    <source>
        <dbReference type="ARBA" id="ARBA00023015"/>
    </source>
</evidence>
<dbReference type="EMBL" id="PXVD01000016">
    <property type="protein sequence ID" value="MDJ1371815.1"/>
    <property type="molecule type" value="Genomic_DNA"/>
</dbReference>
<dbReference type="InterPro" id="IPR001867">
    <property type="entry name" value="OmpR/PhoB-type_DNA-bd"/>
</dbReference>
<dbReference type="Gene3D" id="1.10.10.10">
    <property type="entry name" value="Winged helix-like DNA-binding domain superfamily/Winged helix DNA-binding domain"/>
    <property type="match status" value="1"/>
</dbReference>
<dbReference type="Gene3D" id="6.10.250.690">
    <property type="match status" value="1"/>
</dbReference>
<dbReference type="SUPFAM" id="SSF52172">
    <property type="entry name" value="CheY-like"/>
    <property type="match status" value="1"/>
</dbReference>
<dbReference type="GO" id="GO:0003677">
    <property type="term" value="F:DNA binding"/>
    <property type="evidence" value="ECO:0007669"/>
    <property type="project" value="UniProtKB-KW"/>
</dbReference>
<evidence type="ECO:0000256" key="1">
    <source>
        <dbReference type="ARBA" id="ARBA00022553"/>
    </source>
</evidence>
<evidence type="ECO:0000256" key="6">
    <source>
        <dbReference type="PROSITE-ProRule" id="PRU00169"/>
    </source>
</evidence>
<evidence type="ECO:0000259" key="9">
    <source>
        <dbReference type="PROSITE" id="PS51755"/>
    </source>
</evidence>
<dbReference type="PROSITE" id="PS51755">
    <property type="entry name" value="OMPR_PHOB"/>
    <property type="match status" value="1"/>
</dbReference>
<evidence type="ECO:0000313" key="10">
    <source>
        <dbReference type="EMBL" id="MDJ1371815.1"/>
    </source>
</evidence>
<dbReference type="PANTHER" id="PTHR48111">
    <property type="entry name" value="REGULATOR OF RPOS"/>
    <property type="match status" value="1"/>
</dbReference>
<evidence type="ECO:0000313" key="11">
    <source>
        <dbReference type="Proteomes" id="UP001170379"/>
    </source>
</evidence>
<keyword evidence="3" id="KW-0805">Transcription regulation</keyword>
<evidence type="ECO:0000256" key="2">
    <source>
        <dbReference type="ARBA" id="ARBA00023012"/>
    </source>
</evidence>
<evidence type="ECO:0000256" key="5">
    <source>
        <dbReference type="ARBA" id="ARBA00023163"/>
    </source>
</evidence>
<dbReference type="Gene3D" id="3.40.50.2300">
    <property type="match status" value="1"/>
</dbReference>
<name>A0ABT7C9H5_9MICO</name>
<dbReference type="PROSITE" id="PS50110">
    <property type="entry name" value="RESPONSE_REGULATORY"/>
    <property type="match status" value="1"/>
</dbReference>